<evidence type="ECO:0000256" key="1">
    <source>
        <dbReference type="SAM" id="Phobius"/>
    </source>
</evidence>
<protein>
    <submittedName>
        <fullName evidence="2">Uncharacterized protein</fullName>
    </submittedName>
</protein>
<sequence>MYAWSAPKTHINPALSKSSVLSLSFQIINDHYLIRNNVTNHHVLSLIYYTFTTFIFMSRTKQSQVLRRQVKHRRQLLHWLHWTTRQMTTTADMKIRSKDV</sequence>
<dbReference type="Proteomes" id="UP001497516">
    <property type="component" value="Chromosome 6"/>
</dbReference>
<dbReference type="EMBL" id="OZ034819">
    <property type="protein sequence ID" value="CAL1397790.1"/>
    <property type="molecule type" value="Genomic_DNA"/>
</dbReference>
<name>A0AAV2FJZ9_9ROSI</name>
<gene>
    <name evidence="2" type="ORF">LTRI10_LOCUS38061</name>
</gene>
<accession>A0AAV2FJZ9</accession>
<proteinExistence type="predicted"/>
<dbReference type="AlphaFoldDB" id="A0AAV2FJZ9"/>
<organism evidence="2 3">
    <name type="scientific">Linum trigynum</name>
    <dbReference type="NCBI Taxonomy" id="586398"/>
    <lineage>
        <taxon>Eukaryota</taxon>
        <taxon>Viridiplantae</taxon>
        <taxon>Streptophyta</taxon>
        <taxon>Embryophyta</taxon>
        <taxon>Tracheophyta</taxon>
        <taxon>Spermatophyta</taxon>
        <taxon>Magnoliopsida</taxon>
        <taxon>eudicotyledons</taxon>
        <taxon>Gunneridae</taxon>
        <taxon>Pentapetalae</taxon>
        <taxon>rosids</taxon>
        <taxon>fabids</taxon>
        <taxon>Malpighiales</taxon>
        <taxon>Linaceae</taxon>
        <taxon>Linum</taxon>
    </lineage>
</organism>
<keyword evidence="1" id="KW-0812">Transmembrane</keyword>
<reference evidence="2 3" key="1">
    <citation type="submission" date="2024-04" db="EMBL/GenBank/DDBJ databases">
        <authorList>
            <person name="Fracassetti M."/>
        </authorList>
    </citation>
    <scope>NUCLEOTIDE SEQUENCE [LARGE SCALE GENOMIC DNA]</scope>
</reference>
<feature type="transmembrane region" description="Helical" evidence="1">
    <location>
        <begin position="41"/>
        <end position="58"/>
    </location>
</feature>
<keyword evidence="1" id="KW-0472">Membrane</keyword>
<evidence type="ECO:0000313" key="3">
    <source>
        <dbReference type="Proteomes" id="UP001497516"/>
    </source>
</evidence>
<keyword evidence="1" id="KW-1133">Transmembrane helix</keyword>
<evidence type="ECO:0000313" key="2">
    <source>
        <dbReference type="EMBL" id="CAL1397790.1"/>
    </source>
</evidence>
<keyword evidence="3" id="KW-1185">Reference proteome</keyword>